<dbReference type="InterPro" id="IPR001789">
    <property type="entry name" value="Sig_transdc_resp-reg_receiver"/>
</dbReference>
<organism evidence="4 5">
    <name type="scientific">Sphingobium ummariense RL-3</name>
    <dbReference type="NCBI Taxonomy" id="1346791"/>
    <lineage>
        <taxon>Bacteria</taxon>
        <taxon>Pseudomonadati</taxon>
        <taxon>Pseudomonadota</taxon>
        <taxon>Alphaproteobacteria</taxon>
        <taxon>Sphingomonadales</taxon>
        <taxon>Sphingomonadaceae</taxon>
        <taxon>Sphingobium</taxon>
    </lineage>
</organism>
<comment type="caution">
    <text evidence="4">The sequence shown here is derived from an EMBL/GenBank/DDBJ whole genome shotgun (WGS) entry which is preliminary data.</text>
</comment>
<evidence type="ECO:0000256" key="2">
    <source>
        <dbReference type="PROSITE-ProRule" id="PRU00169"/>
    </source>
</evidence>
<dbReference type="Proteomes" id="UP000015523">
    <property type="component" value="Unassembled WGS sequence"/>
</dbReference>
<evidence type="ECO:0000313" key="4">
    <source>
        <dbReference type="EMBL" id="EQB30317.1"/>
    </source>
</evidence>
<dbReference type="Pfam" id="PF00072">
    <property type="entry name" value="Response_reg"/>
    <property type="match status" value="1"/>
</dbReference>
<dbReference type="Gene3D" id="3.40.50.2300">
    <property type="match status" value="1"/>
</dbReference>
<gene>
    <name evidence="4" type="ORF">M529_20835</name>
</gene>
<dbReference type="STRING" id="1346791.M529_20835"/>
<dbReference type="PANTHER" id="PTHR44591:SF21">
    <property type="entry name" value="TWO-COMPONENT RESPONSE REGULATOR"/>
    <property type="match status" value="1"/>
</dbReference>
<accession>T0J0I0</accession>
<dbReference type="AlphaFoldDB" id="T0J0I0"/>
<feature type="domain" description="Response regulatory" evidence="3">
    <location>
        <begin position="17"/>
        <end position="126"/>
    </location>
</feature>
<dbReference type="eggNOG" id="COG0745">
    <property type="taxonomic scope" value="Bacteria"/>
</dbReference>
<dbReference type="RefSeq" id="WP_021319747.1">
    <property type="nucleotide sequence ID" value="NZ_AUWY01000123.1"/>
</dbReference>
<name>T0J0I0_9SPHN</name>
<dbReference type="PANTHER" id="PTHR44591">
    <property type="entry name" value="STRESS RESPONSE REGULATOR PROTEIN 1"/>
    <property type="match status" value="1"/>
</dbReference>
<keyword evidence="5" id="KW-1185">Reference proteome</keyword>
<dbReference type="InterPro" id="IPR011006">
    <property type="entry name" value="CheY-like_superfamily"/>
</dbReference>
<reference evidence="4 5" key="1">
    <citation type="journal article" date="2013" name="Genome Announc.">
        <title>Draft Genome Sequence of Sphingobium ummariense Strain RL-3, a Hexachlorocyclohexane-Degrading Bacterium.</title>
        <authorList>
            <person name="Kohli P."/>
            <person name="Dua A."/>
            <person name="Sangwan N."/>
            <person name="Oldach P."/>
            <person name="Khurana J.P."/>
            <person name="Lal R."/>
        </authorList>
    </citation>
    <scope>NUCLEOTIDE SEQUENCE [LARGE SCALE GENOMIC DNA]</scope>
    <source>
        <strain evidence="4 5">RL-3</strain>
    </source>
</reference>
<dbReference type="PROSITE" id="PS50110">
    <property type="entry name" value="RESPONSE_REGULATORY"/>
    <property type="match status" value="1"/>
</dbReference>
<dbReference type="SUPFAM" id="SSF52172">
    <property type="entry name" value="CheY-like"/>
    <property type="match status" value="1"/>
</dbReference>
<keyword evidence="1 2" id="KW-0597">Phosphoprotein</keyword>
<dbReference type="GO" id="GO:0000160">
    <property type="term" value="P:phosphorelay signal transduction system"/>
    <property type="evidence" value="ECO:0007669"/>
    <property type="project" value="InterPro"/>
</dbReference>
<dbReference type="OrthoDB" id="7471842at2"/>
<dbReference type="SMART" id="SM00448">
    <property type="entry name" value="REC"/>
    <property type="match status" value="1"/>
</dbReference>
<dbReference type="InterPro" id="IPR050595">
    <property type="entry name" value="Bact_response_regulator"/>
</dbReference>
<dbReference type="EMBL" id="AUWY01000123">
    <property type="protein sequence ID" value="EQB30317.1"/>
    <property type="molecule type" value="Genomic_DNA"/>
</dbReference>
<feature type="modified residue" description="4-aspartylphosphate" evidence="2">
    <location>
        <position position="67"/>
    </location>
</feature>
<evidence type="ECO:0000256" key="1">
    <source>
        <dbReference type="ARBA" id="ARBA00022553"/>
    </source>
</evidence>
<sequence length="148" mass="15793">MFFGRMRGVRRRKAIRSVLVVEDEPLVAFDNEHALTLAGYVIAATVADYDHAVSAIDAGGIDLMIADVTLHGDKTGIDLAAYARMRDVPVLFVTGSCPAHARDLALGCLAKPYAPRDLIAAIEAADSVLRGAKPARLPLGFSLFAETD</sequence>
<dbReference type="PATRIC" id="fig|1346791.3.peg.4031"/>
<proteinExistence type="predicted"/>
<evidence type="ECO:0000313" key="5">
    <source>
        <dbReference type="Proteomes" id="UP000015523"/>
    </source>
</evidence>
<protein>
    <recommendedName>
        <fullName evidence="3">Response regulatory domain-containing protein</fullName>
    </recommendedName>
</protein>
<evidence type="ECO:0000259" key="3">
    <source>
        <dbReference type="PROSITE" id="PS50110"/>
    </source>
</evidence>